<evidence type="ECO:0000256" key="3">
    <source>
        <dbReference type="ARBA" id="ARBA00022692"/>
    </source>
</evidence>
<dbReference type="SUPFAM" id="SSF90123">
    <property type="entry name" value="ABC transporter transmembrane region"/>
    <property type="match status" value="1"/>
</dbReference>
<dbReference type="AlphaFoldDB" id="A0AAJ6YAA5"/>
<dbReference type="Proteomes" id="UP000694918">
    <property type="component" value="Unplaced"/>
</dbReference>
<protein>
    <submittedName>
        <fullName evidence="11">Multidrug resistance protein</fullName>
    </submittedName>
</protein>
<keyword evidence="10" id="KW-1185">Reference proteome</keyword>
<keyword evidence="5 8" id="KW-1133">Transmembrane helix</keyword>
<dbReference type="GO" id="GO:0016020">
    <property type="term" value="C:membrane"/>
    <property type="evidence" value="ECO:0007669"/>
    <property type="project" value="InterPro"/>
</dbReference>
<dbReference type="PANTHER" id="PTHR45136">
    <property type="entry name" value="ABC TRANSPORTER DOMAIN-CONTAINING PROTEIN"/>
    <property type="match status" value="1"/>
</dbReference>
<keyword evidence="4" id="KW-0677">Repeat</keyword>
<evidence type="ECO:0000256" key="2">
    <source>
        <dbReference type="ARBA" id="ARBA00022448"/>
    </source>
</evidence>
<accession>A0AAJ6YAA5</accession>
<dbReference type="KEGG" id="peu:105142388"/>
<gene>
    <name evidence="11" type="primary">LOC105142388</name>
</gene>
<name>A0AAJ6YAA5_POPEU</name>
<proteinExistence type="inferred from homology"/>
<keyword evidence="3 8" id="KW-0812">Transmembrane</keyword>
<keyword evidence="2" id="KW-0813">Transport</keyword>
<evidence type="ECO:0000259" key="9">
    <source>
        <dbReference type="PROSITE" id="PS50929"/>
    </source>
</evidence>
<dbReference type="GO" id="GO:0140359">
    <property type="term" value="F:ABC-type transporter activity"/>
    <property type="evidence" value="ECO:0007669"/>
    <property type="project" value="InterPro"/>
</dbReference>
<dbReference type="RefSeq" id="XP_011048293.1">
    <property type="nucleotide sequence ID" value="XM_011049991.1"/>
</dbReference>
<dbReference type="InterPro" id="IPR036640">
    <property type="entry name" value="ABC1_TM_sf"/>
</dbReference>
<keyword evidence="6 8" id="KW-0472">Membrane</keyword>
<dbReference type="PANTHER" id="PTHR45136:SF2">
    <property type="entry name" value="ABC TRANSPORTER DOMAIN-CONTAINING PROTEIN"/>
    <property type="match status" value="1"/>
</dbReference>
<dbReference type="GO" id="GO:0005524">
    <property type="term" value="F:ATP binding"/>
    <property type="evidence" value="ECO:0007669"/>
    <property type="project" value="InterPro"/>
</dbReference>
<evidence type="ECO:0000256" key="4">
    <source>
        <dbReference type="ARBA" id="ARBA00022737"/>
    </source>
</evidence>
<evidence type="ECO:0000313" key="10">
    <source>
        <dbReference type="Proteomes" id="UP000694918"/>
    </source>
</evidence>
<comment type="similarity">
    <text evidence="1">Belongs to the ABC transporter superfamily. ABCB family. Multidrug resistance exporter (TC 3.A.1.201) subfamily.</text>
</comment>
<sequence>MNYPVPSEWRLLKMNAPEWGRALIGCLAAIGAVAIQPINAYCVGSLVSKYFRSDKSAVNNKSNISALISVVIGALNFITSLLQHYNFTVMGERLTKRVRKKRQAKLMTYEMGWFDDDENTSAASCARLATEASIFWSLFGDRMSLLEQTFFGSVFAYAPGLVLTWRITLVVID</sequence>
<feature type="transmembrane region" description="Helical" evidence="8">
    <location>
        <begin position="64"/>
        <end position="87"/>
    </location>
</feature>
<evidence type="ECO:0000256" key="5">
    <source>
        <dbReference type="ARBA" id="ARBA00022989"/>
    </source>
</evidence>
<dbReference type="Gene3D" id="1.20.1560.10">
    <property type="entry name" value="ABC transporter type 1, transmembrane domain"/>
    <property type="match status" value="1"/>
</dbReference>
<dbReference type="GeneID" id="105142388"/>
<feature type="transmembrane region" description="Helical" evidence="8">
    <location>
        <begin position="150"/>
        <end position="172"/>
    </location>
</feature>
<evidence type="ECO:0000313" key="11">
    <source>
        <dbReference type="RefSeq" id="XP_011048293.1"/>
    </source>
</evidence>
<keyword evidence="7" id="KW-0325">Glycoprotein</keyword>
<evidence type="ECO:0000256" key="6">
    <source>
        <dbReference type="ARBA" id="ARBA00023136"/>
    </source>
</evidence>
<dbReference type="PROSITE" id="PS50929">
    <property type="entry name" value="ABC_TM1F"/>
    <property type="match status" value="1"/>
</dbReference>
<dbReference type="InterPro" id="IPR011527">
    <property type="entry name" value="ABC1_TM_dom"/>
</dbReference>
<reference evidence="11" key="1">
    <citation type="submission" date="2025-08" db="UniProtKB">
        <authorList>
            <consortium name="RefSeq"/>
        </authorList>
    </citation>
    <scope>IDENTIFICATION</scope>
</reference>
<evidence type="ECO:0000256" key="7">
    <source>
        <dbReference type="ARBA" id="ARBA00023180"/>
    </source>
</evidence>
<evidence type="ECO:0000256" key="1">
    <source>
        <dbReference type="ARBA" id="ARBA00007577"/>
    </source>
</evidence>
<feature type="domain" description="ABC transmembrane type-1" evidence="9">
    <location>
        <begin position="23"/>
        <end position="172"/>
    </location>
</feature>
<organism evidence="10 11">
    <name type="scientific">Populus euphratica</name>
    <name type="common">Euphrates poplar</name>
    <dbReference type="NCBI Taxonomy" id="75702"/>
    <lineage>
        <taxon>Eukaryota</taxon>
        <taxon>Viridiplantae</taxon>
        <taxon>Streptophyta</taxon>
        <taxon>Embryophyta</taxon>
        <taxon>Tracheophyta</taxon>
        <taxon>Spermatophyta</taxon>
        <taxon>Magnoliopsida</taxon>
        <taxon>eudicotyledons</taxon>
        <taxon>Gunneridae</taxon>
        <taxon>Pentapetalae</taxon>
        <taxon>rosids</taxon>
        <taxon>fabids</taxon>
        <taxon>Malpighiales</taxon>
        <taxon>Salicaceae</taxon>
        <taxon>Saliceae</taxon>
        <taxon>Populus</taxon>
    </lineage>
</organism>
<evidence type="ECO:0000256" key="8">
    <source>
        <dbReference type="SAM" id="Phobius"/>
    </source>
</evidence>
<dbReference type="Pfam" id="PF00664">
    <property type="entry name" value="ABC_membrane"/>
    <property type="match status" value="1"/>
</dbReference>